<evidence type="ECO:0000313" key="2">
    <source>
        <dbReference type="EMBL" id="KAJ6264147.1"/>
    </source>
</evidence>
<gene>
    <name evidence="2" type="ORF">Dda_0289</name>
</gene>
<dbReference type="AlphaFoldDB" id="A0AAD6J7P0"/>
<keyword evidence="3" id="KW-1185">Reference proteome</keyword>
<sequence length="377" mass="42919">MLGLKDFRRRFPRGLGRPIRRTKEQSPNGFVWRHSGGPVDLDDQEETYIRILELLDIRDMEGASRIDMMMRQGNNVEGIIYKDDFTYRYYVWLTLAREIKTNCVRTGRQITVNRTAKVPFLIWFGSSQSFLSFALHSIKLTAGIISTLSLPLQCMQFAKHFFERDETDRSHLTAQVDGDDFTFISANRTTPFSHMNVLGRDFLDSRFRIIEADYNTLTVHCVRRKTLRDSRTNSLDWVRERDEELERYLQMDDENSEFEKDDDYCVELLEDGDSDGENLEEVAANGGDGNYAVATNHPSLAELTMNLEPDGPVDPQPRVAKRNRAEVNSDAAMADDGADSDRSRNLPRTGGMAPPEVSASGRVVGTGKETIRTRVGL</sequence>
<comment type="caution">
    <text evidence="2">The sequence shown here is derived from an EMBL/GenBank/DDBJ whole genome shotgun (WGS) entry which is preliminary data.</text>
</comment>
<accession>A0AAD6J7P0</accession>
<proteinExistence type="predicted"/>
<evidence type="ECO:0000313" key="3">
    <source>
        <dbReference type="Proteomes" id="UP001221413"/>
    </source>
</evidence>
<evidence type="ECO:0000256" key="1">
    <source>
        <dbReference type="SAM" id="MobiDB-lite"/>
    </source>
</evidence>
<organism evidence="2 3">
    <name type="scientific">Drechslerella dactyloides</name>
    <name type="common">Nematode-trapping fungus</name>
    <name type="synonym">Arthrobotrys dactyloides</name>
    <dbReference type="NCBI Taxonomy" id="74499"/>
    <lineage>
        <taxon>Eukaryota</taxon>
        <taxon>Fungi</taxon>
        <taxon>Dikarya</taxon>
        <taxon>Ascomycota</taxon>
        <taxon>Pezizomycotina</taxon>
        <taxon>Orbiliomycetes</taxon>
        <taxon>Orbiliales</taxon>
        <taxon>Orbiliaceae</taxon>
        <taxon>Drechslerella</taxon>
    </lineage>
</organism>
<reference evidence="2" key="1">
    <citation type="submission" date="2023-01" db="EMBL/GenBank/DDBJ databases">
        <title>The chitinases involved in constricting ring structure development in the nematode-trapping fungus Drechslerella dactyloides.</title>
        <authorList>
            <person name="Wang R."/>
            <person name="Zhang L."/>
            <person name="Tang P."/>
            <person name="Li S."/>
            <person name="Liang L."/>
        </authorList>
    </citation>
    <scope>NUCLEOTIDE SEQUENCE</scope>
    <source>
        <strain evidence="2">YMF1.00031</strain>
    </source>
</reference>
<protein>
    <submittedName>
        <fullName evidence="2">Uncharacterized protein</fullName>
    </submittedName>
</protein>
<dbReference type="EMBL" id="JAQGDS010000001">
    <property type="protein sequence ID" value="KAJ6264147.1"/>
    <property type="molecule type" value="Genomic_DNA"/>
</dbReference>
<dbReference type="Proteomes" id="UP001221413">
    <property type="component" value="Unassembled WGS sequence"/>
</dbReference>
<feature type="region of interest" description="Disordered" evidence="1">
    <location>
        <begin position="309"/>
        <end position="377"/>
    </location>
</feature>
<name>A0AAD6J7P0_DREDA</name>